<evidence type="ECO:0000313" key="3">
    <source>
        <dbReference type="Proteomes" id="UP000006049"/>
    </source>
</evidence>
<sequence length="253" mass="30557">MKIAIYTSIFGDKDEIRSPLNYRKSAYIDYYLITDNRESIPLDYNIIYKEPIFDDITKNARYYKINGLEIFKNYDYVIWHDANLQIVDNEIMNILDYVWNKGIAFFQHPERNCTYDEAIKCIELEKDYPFKIFRQIYFYFKLGLKNDTGLYATGLFVKNNKLADSSFLYFWWNEIKSNSRRDQLSLPYALKKYNIRPGVIEGDIRNNKYSFFHQHKHREYRFLSTGKSKLVFEPSKFLTIKLIQLFKRLNKLD</sequence>
<proteinExistence type="predicted"/>
<keyword evidence="3" id="KW-1185">Reference proteome</keyword>
<evidence type="ECO:0000259" key="1">
    <source>
        <dbReference type="Pfam" id="PF04765"/>
    </source>
</evidence>
<name>I3YXH3_AEQSU</name>
<organism evidence="2 3">
    <name type="scientific">Aequorivita sublithincola (strain DSM 14238 / LMG 21431 / ACAM 643 / 9-3)</name>
    <dbReference type="NCBI Taxonomy" id="746697"/>
    <lineage>
        <taxon>Bacteria</taxon>
        <taxon>Pseudomonadati</taxon>
        <taxon>Bacteroidota</taxon>
        <taxon>Flavobacteriia</taxon>
        <taxon>Flavobacteriales</taxon>
        <taxon>Flavobacteriaceae</taxon>
        <taxon>Aequorivita</taxon>
    </lineage>
</organism>
<dbReference type="eggNOG" id="COG1216">
    <property type="taxonomic scope" value="Bacteria"/>
</dbReference>
<dbReference type="InterPro" id="IPR048354">
    <property type="entry name" value="TOD1_MUCI70_glycTrfase_dom"/>
</dbReference>
<dbReference type="AlphaFoldDB" id="I3YXH3"/>
<feature type="domain" description="TOD1/MUCI70 glycosyltransferase-like" evidence="1">
    <location>
        <begin position="30"/>
        <end position="194"/>
    </location>
</feature>
<dbReference type="InterPro" id="IPR006852">
    <property type="entry name" value="TOD1_MUCI70"/>
</dbReference>
<dbReference type="KEGG" id="asl:Aeqsu_2231"/>
<gene>
    <name evidence="2" type="ordered locus">Aeqsu_2231</name>
</gene>
<protein>
    <recommendedName>
        <fullName evidence="1">TOD1/MUCI70 glycosyltransferase-like domain-containing protein</fullName>
    </recommendedName>
</protein>
<dbReference type="Proteomes" id="UP000006049">
    <property type="component" value="Chromosome"/>
</dbReference>
<dbReference type="HOGENOM" id="CLU_078992_1_0_10"/>
<dbReference type="STRING" id="746697.Aeqsu_2231"/>
<accession>I3YXH3</accession>
<dbReference type="PANTHER" id="PTHR12956">
    <property type="entry name" value="ALKALINE CERAMIDASE-RELATED"/>
    <property type="match status" value="1"/>
</dbReference>
<dbReference type="RefSeq" id="WP_014782944.1">
    <property type="nucleotide sequence ID" value="NC_018013.1"/>
</dbReference>
<dbReference type="EMBL" id="CP003280">
    <property type="protein sequence ID" value="AFL81691.1"/>
    <property type="molecule type" value="Genomic_DNA"/>
</dbReference>
<evidence type="ECO:0000313" key="2">
    <source>
        <dbReference type="EMBL" id="AFL81691.1"/>
    </source>
</evidence>
<reference evidence="2 3" key="1">
    <citation type="submission" date="2012-06" db="EMBL/GenBank/DDBJ databases">
        <title>The complete genome of Aequorivita sublithincola DSM 14238.</title>
        <authorList>
            <consortium name="US DOE Joint Genome Institute (JGI-PGF)"/>
            <person name="Lucas S."/>
            <person name="Copeland A."/>
            <person name="Lapidus A."/>
            <person name="Goodwin L."/>
            <person name="Pitluck S."/>
            <person name="Peters L."/>
            <person name="Munk A.C.C."/>
            <person name="Kyrpides N."/>
            <person name="Mavromatis K."/>
            <person name="Pagani I."/>
            <person name="Ivanova N."/>
            <person name="Ovchinnikova G."/>
            <person name="Zeytun A."/>
            <person name="Detter J.C."/>
            <person name="Han C."/>
            <person name="Land M."/>
            <person name="Hauser L."/>
            <person name="Markowitz V."/>
            <person name="Cheng J.-F."/>
            <person name="Hugenholtz P."/>
            <person name="Woyke T."/>
            <person name="Wu D."/>
            <person name="Tindall B."/>
            <person name="Faehnrich R."/>
            <person name="Brambilla E."/>
            <person name="Klenk H.-P."/>
            <person name="Eisen J.A."/>
        </authorList>
    </citation>
    <scope>NUCLEOTIDE SEQUENCE [LARGE SCALE GENOMIC DNA]</scope>
    <source>
        <strain evidence="3">DSM 14238 / LMG 21431 / ACAM 643 / 9-3</strain>
    </source>
</reference>
<dbReference type="Pfam" id="PF04765">
    <property type="entry name" value="TOD1_MUCI70"/>
    <property type="match status" value="1"/>
</dbReference>